<comment type="caution">
    <text evidence="2">The sequence shown here is derived from an EMBL/GenBank/DDBJ whole genome shotgun (WGS) entry which is preliminary data.</text>
</comment>
<accession>A0ABT8YDP7</accession>
<keyword evidence="3" id="KW-1185">Reference proteome</keyword>
<dbReference type="Pfam" id="PF04577">
    <property type="entry name" value="Glyco_transf_61"/>
    <property type="match status" value="1"/>
</dbReference>
<evidence type="ECO:0000313" key="2">
    <source>
        <dbReference type="EMBL" id="MDO6415769.1"/>
    </source>
</evidence>
<keyword evidence="2" id="KW-0808">Transferase</keyword>
<name>A0ABT8YDP7_9SPHN</name>
<dbReference type="EC" id="2.4.-.-" evidence="2"/>
<proteinExistence type="predicted"/>
<reference evidence="2" key="1">
    <citation type="submission" date="2023-07" db="EMBL/GenBank/DDBJ databases">
        <authorList>
            <person name="Kim M."/>
        </authorList>
    </citation>
    <scope>NUCLEOTIDE SEQUENCE</scope>
    <source>
        <strain evidence="2">BIUV-7</strain>
    </source>
</reference>
<sequence length="351" mass="38118">MPTHFTMLPLAAPILARLRGYRPIEAAASQTVELAPADRAETSEAIALPGEFERATGAMETTNMAEQRRLIGAGMLDHGATIGRLVENVTIVGAGLYASRAYSTFGPRPGMRVSSPCAHFDEAQFCGGQGGEFYFGHWLCDNLATEPLAAMRGLSAVTLRPRWMHEAGYRALFQLRATEVAHARFDRLWVIDDRGYNEARVARFRAMRTTLRAAVGDPRPNTRLYIARGTTGAKRALTNEPALIETLVARGFAVIEPEHMTPPAIATALAAAELVISIEGSALCHALMALPAGARMLTIQPPTRFNIFNKIIGDFAGLRTGYVVADPDGDGFRLDPDRLFRTIDLLDRAAA</sequence>
<dbReference type="InterPro" id="IPR049625">
    <property type="entry name" value="Glyco_transf_61_cat"/>
</dbReference>
<dbReference type="Proteomes" id="UP001169764">
    <property type="component" value="Unassembled WGS sequence"/>
</dbReference>
<dbReference type="EMBL" id="JAUOTP010000007">
    <property type="protein sequence ID" value="MDO6415769.1"/>
    <property type="molecule type" value="Genomic_DNA"/>
</dbReference>
<organism evidence="2 3">
    <name type="scientific">Sphingomonas natans</name>
    <dbReference type="NCBI Taxonomy" id="3063330"/>
    <lineage>
        <taxon>Bacteria</taxon>
        <taxon>Pseudomonadati</taxon>
        <taxon>Pseudomonadota</taxon>
        <taxon>Alphaproteobacteria</taxon>
        <taxon>Sphingomonadales</taxon>
        <taxon>Sphingomonadaceae</taxon>
        <taxon>Sphingomonas</taxon>
    </lineage>
</organism>
<protein>
    <submittedName>
        <fullName evidence="2">Glycosyltransferase family 61 protein</fullName>
        <ecNumber evidence="2">2.4.-.-</ecNumber>
    </submittedName>
</protein>
<dbReference type="GO" id="GO:0016757">
    <property type="term" value="F:glycosyltransferase activity"/>
    <property type="evidence" value="ECO:0007669"/>
    <property type="project" value="UniProtKB-KW"/>
</dbReference>
<keyword evidence="2" id="KW-0328">Glycosyltransferase</keyword>
<feature type="domain" description="Glycosyltransferase 61 catalytic" evidence="1">
    <location>
        <begin position="135"/>
        <end position="293"/>
    </location>
</feature>
<evidence type="ECO:0000313" key="3">
    <source>
        <dbReference type="Proteomes" id="UP001169764"/>
    </source>
</evidence>
<gene>
    <name evidence="2" type="ORF">Q4F19_15365</name>
</gene>
<evidence type="ECO:0000259" key="1">
    <source>
        <dbReference type="Pfam" id="PF04577"/>
    </source>
</evidence>